<dbReference type="InterPro" id="IPR050364">
    <property type="entry name" value="Cytochrome_P450_fung"/>
</dbReference>
<keyword evidence="5" id="KW-0503">Monooxygenase</keyword>
<comment type="cofactor">
    <cofactor evidence="4">
        <name>heme</name>
        <dbReference type="ChEBI" id="CHEBI:30413"/>
    </cofactor>
</comment>
<dbReference type="InterPro" id="IPR002401">
    <property type="entry name" value="Cyt_P450_E_grp-I"/>
</dbReference>
<dbReference type="PRINTS" id="PR00463">
    <property type="entry name" value="EP450I"/>
</dbReference>
<feature type="transmembrane region" description="Helical" evidence="6">
    <location>
        <begin position="21"/>
        <end position="42"/>
    </location>
</feature>
<protein>
    <recommendedName>
        <fullName evidence="9">Cytochrome P450</fullName>
    </recommendedName>
</protein>
<sequence>MRFNCSGLFNEFQKTRKPDNFLPITSAVLAAAIAVYGVKMIFSSKNPRKSDFKSYRVIPTPPGSLFYFGHTLSLGNMPAHKITEWHKELGPILRVKIGVQDWIFIGDSTMAHDIFTLEANLTSYRPHFMFDNAISSESERQVAFAEKDIKWDDIRTTILDILSPSSLKGFDATLQEEARVLVEQLIKRTQRHGSVDPLPFIQYNLTNVILSVTFGNSCVKSPNDTVYKCIMGLSRTNLHCIGIFNNTVGFFSIPSYLNIFSRERRKMRDYTNKVCYPMVQKLLKNARESSRDNLVKKIDLLKEEYGVDEKNTTLIMSEILATDIETVCSTTAWMFALLCHCPEVQRKLAREIDNFIGKHYRVPTFEDRLELPYYCAVQKECLRIRPPVYFGVPCKASKDFVYRNYLIPKGSILVSNIHALHNDEYAFTEPEKFIPERFLHDTHTMHARAHGRFENRDHFAFGWGRRMCPGILLAENKLFNIVAMIVVRCTIEPVLTSKGQVIYPNLTDIRNEGATVVPGPFQLRFIERDDRLIV</sequence>
<dbReference type="PROSITE" id="PS00086">
    <property type="entry name" value="CYTOCHROME_P450"/>
    <property type="match status" value="1"/>
</dbReference>
<dbReference type="Proteomes" id="UP000650833">
    <property type="component" value="Unassembled WGS sequence"/>
</dbReference>
<dbReference type="PANTHER" id="PTHR46300:SF11">
    <property type="entry name" value="OXIDOREDUCTASE, PUTATIVE-RELATED"/>
    <property type="match status" value="1"/>
</dbReference>
<dbReference type="InterPro" id="IPR001128">
    <property type="entry name" value="Cyt_P450"/>
</dbReference>
<evidence type="ECO:0000256" key="6">
    <source>
        <dbReference type="SAM" id="Phobius"/>
    </source>
</evidence>
<reference evidence="7" key="1">
    <citation type="submission" date="2020-12" db="EMBL/GenBank/DDBJ databases">
        <title>Metabolic potential, ecology and presence of endohyphal bacteria is reflected in genomic diversity of Mucoromycotina.</title>
        <authorList>
            <person name="Muszewska A."/>
            <person name="Okrasinska A."/>
            <person name="Steczkiewicz K."/>
            <person name="Drgas O."/>
            <person name="Orlowska M."/>
            <person name="Perlinska-Lenart U."/>
            <person name="Aleksandrzak-Piekarczyk T."/>
            <person name="Szatraj K."/>
            <person name="Zielenkiewicz U."/>
            <person name="Pilsyk S."/>
            <person name="Malc E."/>
            <person name="Mieczkowski P."/>
            <person name="Kruszewska J.S."/>
            <person name="Biernat P."/>
            <person name="Pawlowska J."/>
        </authorList>
    </citation>
    <scope>NUCLEOTIDE SEQUENCE</scope>
    <source>
        <strain evidence="7">CBS 226.32</strain>
    </source>
</reference>
<comment type="similarity">
    <text evidence="5">Belongs to the cytochrome P450 family.</text>
</comment>
<dbReference type="GO" id="GO:0005506">
    <property type="term" value="F:iron ion binding"/>
    <property type="evidence" value="ECO:0007669"/>
    <property type="project" value="InterPro"/>
</dbReference>
<proteinExistence type="inferred from homology"/>
<keyword evidence="6" id="KW-1133">Transmembrane helix</keyword>
<keyword evidence="6" id="KW-0812">Transmembrane</keyword>
<keyword evidence="1 4" id="KW-0479">Metal-binding</keyword>
<dbReference type="GO" id="GO:0016705">
    <property type="term" value="F:oxidoreductase activity, acting on paired donors, with incorporation or reduction of molecular oxygen"/>
    <property type="evidence" value="ECO:0007669"/>
    <property type="project" value="InterPro"/>
</dbReference>
<dbReference type="SUPFAM" id="SSF48264">
    <property type="entry name" value="Cytochrome P450"/>
    <property type="match status" value="1"/>
</dbReference>
<evidence type="ECO:0000313" key="7">
    <source>
        <dbReference type="EMBL" id="KAG2201715.1"/>
    </source>
</evidence>
<dbReference type="EMBL" id="JAEPRC010000276">
    <property type="protein sequence ID" value="KAG2201715.1"/>
    <property type="molecule type" value="Genomic_DNA"/>
</dbReference>
<dbReference type="PANTHER" id="PTHR46300">
    <property type="entry name" value="P450, PUTATIVE (EUROFUNG)-RELATED-RELATED"/>
    <property type="match status" value="1"/>
</dbReference>
<dbReference type="OrthoDB" id="1103324at2759"/>
<accession>A0A8H7R0M7</accession>
<dbReference type="AlphaFoldDB" id="A0A8H7R0M7"/>
<dbReference type="GO" id="GO:0020037">
    <property type="term" value="F:heme binding"/>
    <property type="evidence" value="ECO:0007669"/>
    <property type="project" value="InterPro"/>
</dbReference>
<organism evidence="7 8">
    <name type="scientific">Mucor plumbeus</name>
    <dbReference type="NCBI Taxonomy" id="97098"/>
    <lineage>
        <taxon>Eukaryota</taxon>
        <taxon>Fungi</taxon>
        <taxon>Fungi incertae sedis</taxon>
        <taxon>Mucoromycota</taxon>
        <taxon>Mucoromycotina</taxon>
        <taxon>Mucoromycetes</taxon>
        <taxon>Mucorales</taxon>
        <taxon>Mucorineae</taxon>
        <taxon>Mucoraceae</taxon>
        <taxon>Mucor</taxon>
    </lineage>
</organism>
<evidence type="ECO:0000256" key="1">
    <source>
        <dbReference type="ARBA" id="ARBA00022723"/>
    </source>
</evidence>
<keyword evidence="2 5" id="KW-0560">Oxidoreductase</keyword>
<evidence type="ECO:0000256" key="4">
    <source>
        <dbReference type="PIRSR" id="PIRSR602401-1"/>
    </source>
</evidence>
<keyword evidence="6" id="KW-0472">Membrane</keyword>
<dbReference type="InterPro" id="IPR036396">
    <property type="entry name" value="Cyt_P450_sf"/>
</dbReference>
<feature type="binding site" description="axial binding residue" evidence="4">
    <location>
        <position position="468"/>
    </location>
    <ligand>
        <name>heme</name>
        <dbReference type="ChEBI" id="CHEBI:30413"/>
    </ligand>
    <ligandPart>
        <name>Fe</name>
        <dbReference type="ChEBI" id="CHEBI:18248"/>
    </ligandPart>
</feature>
<dbReference type="GO" id="GO:0004497">
    <property type="term" value="F:monooxygenase activity"/>
    <property type="evidence" value="ECO:0007669"/>
    <property type="project" value="UniProtKB-KW"/>
</dbReference>
<evidence type="ECO:0000256" key="3">
    <source>
        <dbReference type="ARBA" id="ARBA00023004"/>
    </source>
</evidence>
<evidence type="ECO:0000313" key="8">
    <source>
        <dbReference type="Proteomes" id="UP000650833"/>
    </source>
</evidence>
<keyword evidence="4 5" id="KW-0349">Heme</keyword>
<dbReference type="Pfam" id="PF00067">
    <property type="entry name" value="p450"/>
    <property type="match status" value="1"/>
</dbReference>
<name>A0A8H7R0M7_9FUNG</name>
<keyword evidence="8" id="KW-1185">Reference proteome</keyword>
<evidence type="ECO:0008006" key="9">
    <source>
        <dbReference type="Google" id="ProtNLM"/>
    </source>
</evidence>
<dbReference type="InterPro" id="IPR017972">
    <property type="entry name" value="Cyt_P450_CS"/>
</dbReference>
<gene>
    <name evidence="7" type="ORF">INT46_004344</name>
</gene>
<comment type="caution">
    <text evidence="7">The sequence shown here is derived from an EMBL/GenBank/DDBJ whole genome shotgun (WGS) entry which is preliminary data.</text>
</comment>
<keyword evidence="3 4" id="KW-0408">Iron</keyword>
<dbReference type="Gene3D" id="1.10.630.10">
    <property type="entry name" value="Cytochrome P450"/>
    <property type="match status" value="1"/>
</dbReference>
<evidence type="ECO:0000256" key="2">
    <source>
        <dbReference type="ARBA" id="ARBA00023002"/>
    </source>
</evidence>
<evidence type="ECO:0000256" key="5">
    <source>
        <dbReference type="RuleBase" id="RU000461"/>
    </source>
</evidence>